<dbReference type="Proteomes" id="UP001330184">
    <property type="component" value="Chromosome"/>
</dbReference>
<evidence type="ECO:0000313" key="1">
    <source>
        <dbReference type="EMBL" id="BDW92091.1"/>
    </source>
</evidence>
<protein>
    <submittedName>
        <fullName evidence="1">Thioredoxin</fullName>
    </submittedName>
</protein>
<gene>
    <name evidence="1" type="ORF">MACH07_09230</name>
</gene>
<dbReference type="SUPFAM" id="SSF52833">
    <property type="entry name" value="Thioredoxin-like"/>
    <property type="match status" value="1"/>
</dbReference>
<dbReference type="InterPro" id="IPR036249">
    <property type="entry name" value="Thioredoxin-like_sf"/>
</dbReference>
<dbReference type="Pfam" id="PF14595">
    <property type="entry name" value="Thioredoxin_9"/>
    <property type="match status" value="1"/>
</dbReference>
<name>A0AA48KQH4_9FLAO</name>
<sequence length="217" mass="24874">MAQCTFEKINFMEVLEKNRLEIVREYLQKGIDYRTYSELVSELAKSGKTTGPVQSDALINYTKLGDRRMVRWEKTFKISEEDQQKLSNLDRQLVFLALSESWCGDAAASLPVISKIAEASPNITFKIVLRDESLDLMDAFLTKGARSIPKVIVLDKNKNEIVGEWGPRPSIATKMVEDCKRQHGKLTDEFKQELQVWYNKNKGQNILEDILELLALE</sequence>
<keyword evidence="2" id="KW-1185">Reference proteome</keyword>
<evidence type="ECO:0000313" key="2">
    <source>
        <dbReference type="Proteomes" id="UP001330184"/>
    </source>
</evidence>
<dbReference type="Gene3D" id="3.40.30.10">
    <property type="entry name" value="Glutaredoxin"/>
    <property type="match status" value="1"/>
</dbReference>
<accession>A0AA48KQH4</accession>
<dbReference type="EMBL" id="AP027268">
    <property type="protein sequence ID" value="BDW92091.1"/>
    <property type="molecule type" value="Genomic_DNA"/>
</dbReference>
<proteinExistence type="predicted"/>
<dbReference type="AlphaFoldDB" id="A0AA48KQH4"/>
<reference evidence="1 2" key="1">
    <citation type="submission" date="2023-01" db="EMBL/GenBank/DDBJ databases">
        <title>Complete genome sequence of Muricauda aquimarina strain IFOP_LL357.</title>
        <authorList>
            <person name="Gajardo G."/>
            <person name="Ueki S."/>
            <person name="Maruyama F."/>
        </authorList>
    </citation>
    <scope>NUCLEOTIDE SEQUENCE [LARGE SCALE GENOMIC DNA]</scope>
    <source>
        <strain evidence="1 2">IFOP_LL357</strain>
    </source>
</reference>
<organism evidence="1 2">
    <name type="scientific">Flagellimonas marinaquae</name>
    <dbReference type="NCBI Taxonomy" id="254955"/>
    <lineage>
        <taxon>Bacteria</taxon>
        <taxon>Pseudomonadati</taxon>
        <taxon>Bacteroidota</taxon>
        <taxon>Flavobacteriia</taxon>
        <taxon>Flavobacteriales</taxon>
        <taxon>Flavobacteriaceae</taxon>
        <taxon>Flagellimonas</taxon>
    </lineage>
</organism>